<proteinExistence type="inferred from homology"/>
<dbReference type="PANTHER" id="PTHR42760:SF40">
    <property type="entry name" value="3-OXOACYL-[ACYL-CARRIER-PROTEIN] REDUCTASE, CHLOROPLASTIC"/>
    <property type="match status" value="1"/>
</dbReference>
<accession>A0A5C6E6X8</accession>
<dbReference type="Gene3D" id="3.40.50.720">
    <property type="entry name" value="NAD(P)-binding Rossmann-like Domain"/>
    <property type="match status" value="1"/>
</dbReference>
<dbReference type="GO" id="GO:0030497">
    <property type="term" value="P:fatty acid elongation"/>
    <property type="evidence" value="ECO:0007669"/>
    <property type="project" value="TreeGrafter"/>
</dbReference>
<dbReference type="Pfam" id="PF13561">
    <property type="entry name" value="adh_short_C2"/>
    <property type="match status" value="1"/>
</dbReference>
<comment type="caution">
    <text evidence="2">The sequence shown here is derived from an EMBL/GenBank/DDBJ whole genome shotgun (WGS) entry which is preliminary data.</text>
</comment>
<comment type="similarity">
    <text evidence="1">Belongs to the short-chain dehydrogenases/reductases (SDR) family.</text>
</comment>
<sequence>MKKRRVALVTGGTRGIGLGIAKCLAGDPASNRESFDLVVCGVREADQVGESIEAIKKLGVDVLYCRCDVAVTEARQAMLDQIESHFGRLDVLVNNAGVAPKRRLDMMEATEEDFEWVLKTNLQGPYFLTQQVSNWFVRQGKSESDNGVPSQTRTIINVSSISATVASPSRGEYCISKAGVSMATRLWAVRLAEYGIPVFEVRPGITATDMTSAVKEKYDRLIAEGLIPQSRWGQPEDTGKIVAAMACGDFGYSTGQVVMVDGGMTIPRL</sequence>
<keyword evidence="2" id="KW-0560">Oxidoreductase</keyword>
<keyword evidence="3" id="KW-1185">Reference proteome</keyword>
<evidence type="ECO:0000313" key="3">
    <source>
        <dbReference type="Proteomes" id="UP000315471"/>
    </source>
</evidence>
<dbReference type="SUPFAM" id="SSF51735">
    <property type="entry name" value="NAD(P)-binding Rossmann-fold domains"/>
    <property type="match status" value="1"/>
</dbReference>
<dbReference type="InterPro" id="IPR036291">
    <property type="entry name" value="NAD(P)-bd_dom_sf"/>
</dbReference>
<dbReference type="EC" id="1.1.1.100" evidence="2"/>
<dbReference type="GO" id="GO:0004316">
    <property type="term" value="F:3-oxoacyl-[acyl-carrier-protein] reductase (NADPH) activity"/>
    <property type="evidence" value="ECO:0007669"/>
    <property type="project" value="UniProtKB-EC"/>
</dbReference>
<dbReference type="PRINTS" id="PR00081">
    <property type="entry name" value="GDHRDH"/>
</dbReference>
<reference evidence="2 3" key="1">
    <citation type="submission" date="2019-02" db="EMBL/GenBank/DDBJ databases">
        <title>Deep-cultivation of Planctomycetes and their phenomic and genomic characterization uncovers novel biology.</title>
        <authorList>
            <person name="Wiegand S."/>
            <person name="Jogler M."/>
            <person name="Boedeker C."/>
            <person name="Pinto D."/>
            <person name="Vollmers J."/>
            <person name="Rivas-Marin E."/>
            <person name="Kohn T."/>
            <person name="Peeters S.H."/>
            <person name="Heuer A."/>
            <person name="Rast P."/>
            <person name="Oberbeckmann S."/>
            <person name="Bunk B."/>
            <person name="Jeske O."/>
            <person name="Meyerdierks A."/>
            <person name="Storesund J.E."/>
            <person name="Kallscheuer N."/>
            <person name="Luecker S."/>
            <person name="Lage O.M."/>
            <person name="Pohl T."/>
            <person name="Merkel B.J."/>
            <person name="Hornburger P."/>
            <person name="Mueller R.-W."/>
            <person name="Bruemmer F."/>
            <person name="Labrenz M."/>
            <person name="Spormann A.M."/>
            <person name="Op Den Camp H."/>
            <person name="Overmann J."/>
            <person name="Amann R."/>
            <person name="Jetten M.S.M."/>
            <person name="Mascher T."/>
            <person name="Medema M.H."/>
            <person name="Devos D.P."/>
            <person name="Kaster A.-K."/>
            <person name="Ovreas L."/>
            <person name="Rohde M."/>
            <person name="Galperin M.Y."/>
            <person name="Jogler C."/>
        </authorList>
    </citation>
    <scope>NUCLEOTIDE SEQUENCE [LARGE SCALE GENOMIC DNA]</scope>
    <source>
        <strain evidence="2 3">Q31b</strain>
    </source>
</reference>
<dbReference type="PANTHER" id="PTHR42760">
    <property type="entry name" value="SHORT-CHAIN DEHYDROGENASES/REDUCTASES FAMILY MEMBER"/>
    <property type="match status" value="1"/>
</dbReference>
<dbReference type="PRINTS" id="PR00080">
    <property type="entry name" value="SDRFAMILY"/>
</dbReference>
<name>A0A5C6E6X8_9BACT</name>
<dbReference type="InterPro" id="IPR002347">
    <property type="entry name" value="SDR_fam"/>
</dbReference>
<evidence type="ECO:0000256" key="1">
    <source>
        <dbReference type="ARBA" id="ARBA00006484"/>
    </source>
</evidence>
<dbReference type="NCBIfam" id="NF009386">
    <property type="entry name" value="PRK12745.1"/>
    <property type="match status" value="1"/>
</dbReference>
<dbReference type="RefSeq" id="WP_197171383.1">
    <property type="nucleotide sequence ID" value="NZ_SJPY01000003.1"/>
</dbReference>
<dbReference type="Proteomes" id="UP000315471">
    <property type="component" value="Unassembled WGS sequence"/>
</dbReference>
<dbReference type="FunFam" id="3.40.50.720:FF:000084">
    <property type="entry name" value="Short-chain dehydrogenase reductase"/>
    <property type="match status" value="1"/>
</dbReference>
<dbReference type="EMBL" id="SJPY01000003">
    <property type="protein sequence ID" value="TWU43411.1"/>
    <property type="molecule type" value="Genomic_DNA"/>
</dbReference>
<protein>
    <submittedName>
        <fullName evidence="2">3-oxoacyl-[acyl-carrier-protein] reductase FabG</fullName>
        <ecNumber evidence="2">1.1.1.100</ecNumber>
    </submittedName>
</protein>
<gene>
    <name evidence="2" type="primary">fabG_4</name>
    <name evidence="2" type="ORF">Q31b_24500</name>
</gene>
<dbReference type="AlphaFoldDB" id="A0A5C6E6X8"/>
<evidence type="ECO:0000313" key="2">
    <source>
        <dbReference type="EMBL" id="TWU43411.1"/>
    </source>
</evidence>
<organism evidence="2 3">
    <name type="scientific">Novipirellula aureliae</name>
    <dbReference type="NCBI Taxonomy" id="2527966"/>
    <lineage>
        <taxon>Bacteria</taxon>
        <taxon>Pseudomonadati</taxon>
        <taxon>Planctomycetota</taxon>
        <taxon>Planctomycetia</taxon>
        <taxon>Pirellulales</taxon>
        <taxon>Pirellulaceae</taxon>
        <taxon>Novipirellula</taxon>
    </lineage>
</organism>